<keyword evidence="5" id="KW-1185">Reference proteome</keyword>
<keyword evidence="2" id="KW-1133">Transmembrane helix</keyword>
<evidence type="ECO:0000256" key="1">
    <source>
        <dbReference type="ARBA" id="ARBA00006464"/>
    </source>
</evidence>
<dbReference type="InterPro" id="IPR003362">
    <property type="entry name" value="Bact_transf"/>
</dbReference>
<comment type="similarity">
    <text evidence="1">Belongs to the bacterial sugar transferase family.</text>
</comment>
<dbReference type="RefSeq" id="WP_240830411.1">
    <property type="nucleotide sequence ID" value="NZ_JAKWBL010000002.1"/>
</dbReference>
<keyword evidence="4" id="KW-0808">Transferase</keyword>
<dbReference type="Proteomes" id="UP001202248">
    <property type="component" value="Unassembled WGS sequence"/>
</dbReference>
<evidence type="ECO:0000313" key="4">
    <source>
        <dbReference type="EMBL" id="MCH5598737.1"/>
    </source>
</evidence>
<reference evidence="4 5" key="1">
    <citation type="submission" date="2022-02" db="EMBL/GenBank/DDBJ databases">
        <authorList>
            <person name="Min J."/>
        </authorList>
    </citation>
    <scope>NUCLEOTIDE SEQUENCE [LARGE SCALE GENOMIC DNA]</scope>
    <source>
        <strain evidence="4 5">GR10-1</strain>
    </source>
</reference>
<feature type="transmembrane region" description="Helical" evidence="2">
    <location>
        <begin position="12"/>
        <end position="34"/>
    </location>
</feature>
<dbReference type="Pfam" id="PF02397">
    <property type="entry name" value="Bac_transf"/>
    <property type="match status" value="1"/>
</dbReference>
<name>A0ABS9SK30_9BACT</name>
<keyword evidence="2" id="KW-0812">Transmembrane</keyword>
<dbReference type="EMBL" id="JAKWBL010000002">
    <property type="protein sequence ID" value="MCH5598737.1"/>
    <property type="molecule type" value="Genomic_DNA"/>
</dbReference>
<accession>A0ABS9SK30</accession>
<dbReference type="GO" id="GO:0016740">
    <property type="term" value="F:transferase activity"/>
    <property type="evidence" value="ECO:0007669"/>
    <property type="project" value="UniProtKB-KW"/>
</dbReference>
<sequence>MYRIIKRLIDLVVSLIAFVILLPFMLPIVIILLLTGEHHVFYLQKRIGYKNKYFNIYKFATMLKNSPNMGTGLITLRKDPRLLPIGGFLRMTKINELPQILNVIKGDMSIVGPRPLVDKTFNAYPPEIREKVYDSVPGITGIGSIIFRDEEELLTNTKMDRQQYYDTVIAPYKGELEMWYNKNKSLAVDFWIIFLTAWAIISPKTQLQYKVFKDLPKRSL</sequence>
<feature type="domain" description="Bacterial sugar transferase" evidence="3">
    <location>
        <begin position="6"/>
        <end position="201"/>
    </location>
</feature>
<keyword evidence="2" id="KW-0472">Membrane</keyword>
<comment type="caution">
    <text evidence="4">The sequence shown here is derived from an EMBL/GenBank/DDBJ whole genome shotgun (WGS) entry which is preliminary data.</text>
</comment>
<gene>
    <name evidence="4" type="ORF">MKP09_12865</name>
</gene>
<dbReference type="PANTHER" id="PTHR30576">
    <property type="entry name" value="COLANIC BIOSYNTHESIS UDP-GLUCOSE LIPID CARRIER TRANSFERASE"/>
    <property type="match status" value="1"/>
</dbReference>
<proteinExistence type="inferred from homology"/>
<evidence type="ECO:0000259" key="3">
    <source>
        <dbReference type="Pfam" id="PF02397"/>
    </source>
</evidence>
<evidence type="ECO:0000313" key="5">
    <source>
        <dbReference type="Proteomes" id="UP001202248"/>
    </source>
</evidence>
<evidence type="ECO:0000256" key="2">
    <source>
        <dbReference type="SAM" id="Phobius"/>
    </source>
</evidence>
<protein>
    <submittedName>
        <fullName evidence="4">Sugar transferase</fullName>
    </submittedName>
</protein>
<dbReference type="PANTHER" id="PTHR30576:SF20">
    <property type="entry name" value="QUINOVOSAMINEPHOSPHOTRANSFERAE-RELATED"/>
    <property type="match status" value="1"/>
</dbReference>
<organism evidence="4 5">
    <name type="scientific">Niabella ginsengisoli</name>
    <dbReference type="NCBI Taxonomy" id="522298"/>
    <lineage>
        <taxon>Bacteria</taxon>
        <taxon>Pseudomonadati</taxon>
        <taxon>Bacteroidota</taxon>
        <taxon>Chitinophagia</taxon>
        <taxon>Chitinophagales</taxon>
        <taxon>Chitinophagaceae</taxon>
        <taxon>Niabella</taxon>
    </lineage>
</organism>